<organism evidence="1 2">
    <name type="scientific">Sphagnum troendelagicum</name>
    <dbReference type="NCBI Taxonomy" id="128251"/>
    <lineage>
        <taxon>Eukaryota</taxon>
        <taxon>Viridiplantae</taxon>
        <taxon>Streptophyta</taxon>
        <taxon>Embryophyta</taxon>
        <taxon>Bryophyta</taxon>
        <taxon>Sphagnophytina</taxon>
        <taxon>Sphagnopsida</taxon>
        <taxon>Sphagnales</taxon>
        <taxon>Sphagnaceae</taxon>
        <taxon>Sphagnum</taxon>
    </lineage>
</organism>
<reference evidence="1" key="1">
    <citation type="submission" date="2024-02" db="EMBL/GenBank/DDBJ databases">
        <authorList>
            <consortium name="ELIXIR-Norway"/>
            <consortium name="Elixir Norway"/>
        </authorList>
    </citation>
    <scope>NUCLEOTIDE SEQUENCE</scope>
</reference>
<dbReference type="EMBL" id="OZ019903">
    <property type="protein sequence ID" value="CAK9196807.1"/>
    <property type="molecule type" value="Genomic_DNA"/>
</dbReference>
<dbReference type="Proteomes" id="UP001497512">
    <property type="component" value="Chromosome 11"/>
</dbReference>
<protein>
    <submittedName>
        <fullName evidence="1">Uncharacterized protein</fullName>
    </submittedName>
</protein>
<sequence length="81" mass="8803">MTSTSTSFQFRRISSPLETTAAACKRGGCRRLACQGFRNLLETEEEQDAPQFLVYVSEVDGSPQGYIDIPLGAGDKVQSQG</sequence>
<proteinExistence type="predicted"/>
<accession>A0ABP0TIB4</accession>
<evidence type="ECO:0000313" key="1">
    <source>
        <dbReference type="EMBL" id="CAK9196807.1"/>
    </source>
</evidence>
<gene>
    <name evidence="1" type="ORF">CSSPTR1EN2_LOCUS3659</name>
</gene>
<keyword evidence="2" id="KW-1185">Reference proteome</keyword>
<evidence type="ECO:0000313" key="2">
    <source>
        <dbReference type="Proteomes" id="UP001497512"/>
    </source>
</evidence>
<name>A0ABP0TIB4_9BRYO</name>